<evidence type="ECO:0000256" key="4">
    <source>
        <dbReference type="ARBA" id="ARBA00022741"/>
    </source>
</evidence>
<keyword evidence="4" id="KW-0547">Nucleotide-binding</keyword>
<evidence type="ECO:0000256" key="1">
    <source>
        <dbReference type="ARBA" id="ARBA00000085"/>
    </source>
</evidence>
<dbReference type="Pfam" id="PF02518">
    <property type="entry name" value="HATPase_c"/>
    <property type="match status" value="1"/>
</dbReference>
<dbReference type="SMART" id="SM00387">
    <property type="entry name" value="HATPase_c"/>
    <property type="match status" value="1"/>
</dbReference>
<dbReference type="RefSeq" id="WP_181899044.1">
    <property type="nucleotide sequence ID" value="NZ_QUNR01000004.1"/>
</dbReference>
<proteinExistence type="predicted"/>
<organism evidence="9 10">
    <name type="scientific">Paraperlucidibaca baekdonensis</name>
    <dbReference type="NCBI Taxonomy" id="748120"/>
    <lineage>
        <taxon>Bacteria</taxon>
        <taxon>Pseudomonadati</taxon>
        <taxon>Pseudomonadota</taxon>
        <taxon>Gammaproteobacteria</taxon>
        <taxon>Moraxellales</taxon>
        <taxon>Moraxellaceae</taxon>
        <taxon>Paraperlucidibaca</taxon>
    </lineage>
</organism>
<dbReference type="InterPro" id="IPR050980">
    <property type="entry name" value="2C_sensor_his_kinase"/>
</dbReference>
<dbReference type="SUPFAM" id="SSF55874">
    <property type="entry name" value="ATPase domain of HSP90 chaperone/DNA topoisomerase II/histidine kinase"/>
    <property type="match status" value="1"/>
</dbReference>
<comment type="catalytic activity">
    <reaction evidence="1">
        <text>ATP + protein L-histidine = ADP + protein N-phospho-L-histidine.</text>
        <dbReference type="EC" id="2.7.13.3"/>
    </reaction>
</comment>
<dbReference type="GO" id="GO:0000155">
    <property type="term" value="F:phosphorelay sensor kinase activity"/>
    <property type="evidence" value="ECO:0007669"/>
    <property type="project" value="TreeGrafter"/>
</dbReference>
<keyword evidence="7" id="KW-0812">Transmembrane</keyword>
<protein>
    <recommendedName>
        <fullName evidence="2">histidine kinase</fullName>
        <ecNumber evidence="2">2.7.13.3</ecNumber>
    </recommendedName>
</protein>
<dbReference type="PANTHER" id="PTHR44936:SF10">
    <property type="entry name" value="SENSOR PROTEIN RSTB"/>
    <property type="match status" value="1"/>
</dbReference>
<keyword evidence="10" id="KW-1185">Reference proteome</keyword>
<keyword evidence="7" id="KW-0472">Membrane</keyword>
<dbReference type="EMBL" id="QUNR01000004">
    <property type="protein sequence ID" value="REH36788.1"/>
    <property type="molecule type" value="Genomic_DNA"/>
</dbReference>
<feature type="transmembrane region" description="Helical" evidence="7">
    <location>
        <begin position="37"/>
        <end position="57"/>
    </location>
</feature>
<dbReference type="InterPro" id="IPR036890">
    <property type="entry name" value="HATPase_C_sf"/>
</dbReference>
<accession>A0A3E0H2P5</accession>
<evidence type="ECO:0000256" key="7">
    <source>
        <dbReference type="SAM" id="Phobius"/>
    </source>
</evidence>
<dbReference type="CDD" id="cd00075">
    <property type="entry name" value="HATPase"/>
    <property type="match status" value="1"/>
</dbReference>
<evidence type="ECO:0000256" key="5">
    <source>
        <dbReference type="ARBA" id="ARBA00022777"/>
    </source>
</evidence>
<dbReference type="GO" id="GO:0005886">
    <property type="term" value="C:plasma membrane"/>
    <property type="evidence" value="ECO:0007669"/>
    <property type="project" value="TreeGrafter"/>
</dbReference>
<feature type="transmembrane region" description="Helical" evidence="7">
    <location>
        <begin position="118"/>
        <end position="139"/>
    </location>
</feature>
<evidence type="ECO:0000256" key="2">
    <source>
        <dbReference type="ARBA" id="ARBA00012438"/>
    </source>
</evidence>
<dbReference type="PANTHER" id="PTHR44936">
    <property type="entry name" value="SENSOR PROTEIN CREC"/>
    <property type="match status" value="1"/>
</dbReference>
<keyword evidence="7" id="KW-1133">Transmembrane helix</keyword>
<dbReference type="Proteomes" id="UP000256774">
    <property type="component" value="Unassembled WGS sequence"/>
</dbReference>
<dbReference type="EC" id="2.7.13.3" evidence="2"/>
<feature type="transmembrane region" description="Helical" evidence="7">
    <location>
        <begin position="12"/>
        <end position="31"/>
    </location>
</feature>
<reference evidence="9 10" key="1">
    <citation type="submission" date="2018-08" db="EMBL/GenBank/DDBJ databases">
        <title>Genomic Encyclopedia of Type Strains, Phase IV (KMG-IV): sequencing the most valuable type-strain genomes for metagenomic binning, comparative biology and taxonomic classification.</title>
        <authorList>
            <person name="Goeker M."/>
        </authorList>
    </citation>
    <scope>NUCLEOTIDE SEQUENCE [LARGE SCALE GENOMIC DNA]</scope>
    <source>
        <strain evidence="9 10">DSM 26022</strain>
    </source>
</reference>
<dbReference type="InterPro" id="IPR003594">
    <property type="entry name" value="HATPase_dom"/>
</dbReference>
<evidence type="ECO:0000259" key="8">
    <source>
        <dbReference type="PROSITE" id="PS50109"/>
    </source>
</evidence>
<dbReference type="InterPro" id="IPR005467">
    <property type="entry name" value="His_kinase_dom"/>
</dbReference>
<dbReference type="GO" id="GO:0005524">
    <property type="term" value="F:ATP binding"/>
    <property type="evidence" value="ECO:0007669"/>
    <property type="project" value="UniProtKB-KW"/>
</dbReference>
<sequence length="404" mass="44737">MLRRHVQMLVNLRWAFALLLVLTASICQWWLTPAPSWSTSLVMAFALLIVINVLSQLRLRAAHAVDPDELFLQLLFDLVVLTWLFHESGGSSNPFVTYYLVPLAVAASTLATRQTYSLALLMLVAYGILFWWPSAALPVPWPWHSYEGHLLGMWANFGISAGLLVFFLGRMHQRLRAQERHHVEQQRQQLLRDQALALGSLAATAVHDLATPIATLTLLAEELDAAPASVRSDVQAQLQRCRGILAELREQAQHPEHLPEQALASLMEHLLAPLREAYVQTPIRVQLASPHALLALPWKAQQVISHVLKNALEAPTTEVRVHARLSATHFYCSISDDGPGFSAAMLAAARERRLEPYASEKPDGLGLGLCLACITLDELGGQLILANDQGATVHIELPIHAPEY</sequence>
<comment type="caution">
    <text evidence="9">The sequence shown here is derived from an EMBL/GenBank/DDBJ whole genome shotgun (WGS) entry which is preliminary data.</text>
</comment>
<gene>
    <name evidence="9" type="ORF">DFR26_1924</name>
</gene>
<dbReference type="PROSITE" id="PS50109">
    <property type="entry name" value="HIS_KIN"/>
    <property type="match status" value="1"/>
</dbReference>
<name>A0A3E0H2P5_9GAMM</name>
<feature type="domain" description="Histidine kinase" evidence="8">
    <location>
        <begin position="204"/>
        <end position="401"/>
    </location>
</feature>
<keyword evidence="5 9" id="KW-0418">Kinase</keyword>
<evidence type="ECO:0000256" key="6">
    <source>
        <dbReference type="ARBA" id="ARBA00022840"/>
    </source>
</evidence>
<dbReference type="AlphaFoldDB" id="A0A3E0H2P5"/>
<keyword evidence="6" id="KW-0067">ATP-binding</keyword>
<evidence type="ECO:0000256" key="3">
    <source>
        <dbReference type="ARBA" id="ARBA00022679"/>
    </source>
</evidence>
<keyword evidence="3" id="KW-0808">Transferase</keyword>
<dbReference type="Gene3D" id="3.30.565.10">
    <property type="entry name" value="Histidine kinase-like ATPase, C-terminal domain"/>
    <property type="match status" value="1"/>
</dbReference>
<evidence type="ECO:0000313" key="10">
    <source>
        <dbReference type="Proteomes" id="UP000256774"/>
    </source>
</evidence>
<feature type="transmembrane region" description="Helical" evidence="7">
    <location>
        <begin position="151"/>
        <end position="169"/>
    </location>
</feature>
<evidence type="ECO:0000313" key="9">
    <source>
        <dbReference type="EMBL" id="REH36788.1"/>
    </source>
</evidence>